<feature type="region of interest" description="Disordered" evidence="1">
    <location>
        <begin position="722"/>
        <end position="765"/>
    </location>
</feature>
<organism evidence="2 3">
    <name type="scientific">Paracidovorax konjaci</name>
    <dbReference type="NCBI Taxonomy" id="32040"/>
    <lineage>
        <taxon>Bacteria</taxon>
        <taxon>Pseudomonadati</taxon>
        <taxon>Pseudomonadota</taxon>
        <taxon>Betaproteobacteria</taxon>
        <taxon>Burkholderiales</taxon>
        <taxon>Comamonadaceae</taxon>
        <taxon>Paracidovorax</taxon>
    </lineage>
</organism>
<evidence type="ECO:0000313" key="3">
    <source>
        <dbReference type="Proteomes" id="UP000199517"/>
    </source>
</evidence>
<feature type="region of interest" description="Disordered" evidence="1">
    <location>
        <begin position="19"/>
        <end position="38"/>
    </location>
</feature>
<name>A0A1I1YM32_9BURK</name>
<sequence>MNTGMSNVRRRLLSLANLPKYRDGGPVRGPGTGTSDEVLDEVRPGSYIVPADTTEKIGPRTLKDVARNLMPEDEGGKRILVRLSNGEYKLSPEQVHAIGVRALDQMKDATHKPAGPAPRMSARDRLLRLADGGMVSDVTREGNGYSGGNVGGHVSINGAAAGGTVSSVPSATPTPATPAAPAPEAATAVTTAAPAAPQPGTPAATAATMQPAAATTAPAPGTPAVAGQQAAPQGWAERNAQRSLEVTASSIKPSRERDAAQMQLSSMAPPGGTRMNAFNDPRSTTVGANPYAASNTAKLSGLGASIGSRGVAELGRPSAPQPATARNSFGDAAAATTNPGVTQLGVRTAYGRPGYADGGMVQDDEQRQALVAQIPTGGMTAPAADGSQDRWTNTDVGRNVVNAASALPGVAGALPAVVRTGGAISGAADIVSRLVQAGTAAVGGSAIPTPSQAATTPATAASAPDVAAPAPQPVTALPSSPSYSAPRQDSGLAPSRNGGQISAQNMEAGNNLASASMDAARARLLAIGNDAPAQEQATPVTRHSGNDWAARKELENARTAASSITNNPRWAGKNADNSVAMQDYRAMLSNDIAQRQAQPGLEQEGQRQRGLSARERLLQIGENARANLSAQRADDANRIAAGRLAIEQNAAGFQNRAAQRMENAQVAYEQAATPAQRASARDRLLALAGKAHDDQWKAVALQGGTDAMGNKTESILGAVNERTGEMRRMPTGQAGADRVTTKAQFDALPKGATYTGEDGRTYRKP</sequence>
<accession>A0A1I1YM32</accession>
<gene>
    <name evidence="2" type="ORF">SAMN04489710_11819</name>
</gene>
<feature type="compositionally biased region" description="Low complexity" evidence="1">
    <location>
        <begin position="201"/>
        <end position="234"/>
    </location>
</feature>
<dbReference type="EMBL" id="FOMQ01000018">
    <property type="protein sequence ID" value="SFE19050.1"/>
    <property type="molecule type" value="Genomic_DNA"/>
</dbReference>
<keyword evidence="3" id="KW-1185">Reference proteome</keyword>
<feature type="compositionally biased region" description="Low complexity" evidence="1">
    <location>
        <begin position="448"/>
        <end position="476"/>
    </location>
</feature>
<feature type="compositionally biased region" description="Polar residues" evidence="1">
    <location>
        <begin position="477"/>
        <end position="487"/>
    </location>
</feature>
<dbReference type="Proteomes" id="UP000199517">
    <property type="component" value="Unassembled WGS sequence"/>
</dbReference>
<dbReference type="AlphaFoldDB" id="A0A1I1YM32"/>
<feature type="compositionally biased region" description="Low complexity" evidence="1">
    <location>
        <begin position="182"/>
        <end position="195"/>
    </location>
</feature>
<evidence type="ECO:0000313" key="2">
    <source>
        <dbReference type="EMBL" id="SFE19050.1"/>
    </source>
</evidence>
<protein>
    <submittedName>
        <fullName evidence="2">Uncharacterized protein</fullName>
    </submittedName>
</protein>
<dbReference type="RefSeq" id="WP_139225788.1">
    <property type="nucleotide sequence ID" value="NZ_FOMQ01000018.1"/>
</dbReference>
<reference evidence="3" key="1">
    <citation type="submission" date="2016-10" db="EMBL/GenBank/DDBJ databases">
        <authorList>
            <person name="Varghese N."/>
            <person name="Submissions S."/>
        </authorList>
    </citation>
    <scope>NUCLEOTIDE SEQUENCE [LARGE SCALE GENOMIC DNA]</scope>
    <source>
        <strain evidence="3">DSM 7481</strain>
    </source>
</reference>
<feature type="region of interest" description="Disordered" evidence="1">
    <location>
        <begin position="164"/>
        <end position="290"/>
    </location>
</feature>
<evidence type="ECO:0000256" key="1">
    <source>
        <dbReference type="SAM" id="MobiDB-lite"/>
    </source>
</evidence>
<feature type="compositionally biased region" description="Polar residues" evidence="1">
    <location>
        <begin position="281"/>
        <end position="290"/>
    </location>
</feature>
<feature type="region of interest" description="Disordered" evidence="1">
    <location>
        <begin position="443"/>
        <end position="503"/>
    </location>
</feature>
<feature type="compositionally biased region" description="Polar residues" evidence="1">
    <location>
        <begin position="241"/>
        <end position="252"/>
    </location>
</feature>
<dbReference type="OrthoDB" id="7032350at2"/>
<proteinExistence type="predicted"/>